<gene>
    <name evidence="5" type="ORF">LUZ62_083340</name>
</gene>
<sequence length="170" mass="18009">MADPYRGSASAEATAIPGGRAGHITRTDMPGAEGVRTISLSGNPDLSGGVKGKSSGIDPIPALKGLNGDESNILFVDGLPTDCTRREVTHLFRPFAGFKDIKIVHKEPRRRGEKGHVLCFVEFADAKHAGAALKILNGYQFDLKKPEVGSITIHFAKFPFRPPGSSATAG</sequence>
<dbReference type="PROSITE" id="PS50102">
    <property type="entry name" value="RRM"/>
    <property type="match status" value="1"/>
</dbReference>
<dbReference type="CDD" id="cd21618">
    <property type="entry name" value="RRM_AtNSRA_like"/>
    <property type="match status" value="1"/>
</dbReference>
<dbReference type="Pfam" id="PF00076">
    <property type="entry name" value="RRM_1"/>
    <property type="match status" value="1"/>
</dbReference>
<dbReference type="Gene3D" id="3.30.70.330">
    <property type="match status" value="1"/>
</dbReference>
<dbReference type="InterPro" id="IPR000504">
    <property type="entry name" value="RRM_dom"/>
</dbReference>
<keyword evidence="1 2" id="KW-0694">RNA-binding</keyword>
<reference evidence="5" key="1">
    <citation type="submission" date="2022-08" db="EMBL/GenBank/DDBJ databases">
        <authorList>
            <person name="Marques A."/>
        </authorList>
    </citation>
    <scope>NUCLEOTIDE SEQUENCE</scope>
    <source>
        <strain evidence="5">RhyPub2mFocal</strain>
        <tissue evidence="5">Leaves</tissue>
    </source>
</reference>
<evidence type="ECO:0000256" key="1">
    <source>
        <dbReference type="ARBA" id="ARBA00022884"/>
    </source>
</evidence>
<dbReference type="GO" id="GO:0003723">
    <property type="term" value="F:RNA binding"/>
    <property type="evidence" value="ECO:0007669"/>
    <property type="project" value="UniProtKB-UniRule"/>
</dbReference>
<evidence type="ECO:0000259" key="4">
    <source>
        <dbReference type="PROSITE" id="PS50102"/>
    </source>
</evidence>
<feature type="domain" description="RRM" evidence="4">
    <location>
        <begin position="72"/>
        <end position="158"/>
    </location>
</feature>
<dbReference type="EMBL" id="JAMFTS010000005">
    <property type="protein sequence ID" value="KAJ4748935.1"/>
    <property type="molecule type" value="Genomic_DNA"/>
</dbReference>
<proteinExistence type="predicted"/>
<feature type="region of interest" description="Disordered" evidence="3">
    <location>
        <begin position="1"/>
        <end position="23"/>
    </location>
</feature>
<comment type="caution">
    <text evidence="5">The sequence shown here is derived from an EMBL/GenBank/DDBJ whole genome shotgun (WGS) entry which is preliminary data.</text>
</comment>
<protein>
    <submittedName>
        <fullName evidence="5">RNA-binding protein 2</fullName>
    </submittedName>
</protein>
<dbReference type="SMART" id="SM00360">
    <property type="entry name" value="RRM"/>
    <property type="match status" value="1"/>
</dbReference>
<evidence type="ECO:0000313" key="5">
    <source>
        <dbReference type="EMBL" id="KAJ4748935.1"/>
    </source>
</evidence>
<dbReference type="AlphaFoldDB" id="A0AAV8C102"/>
<dbReference type="PANTHER" id="PTHR10501">
    <property type="entry name" value="U1 SMALL NUCLEAR RIBONUCLEOPROTEIN A/U2 SMALL NUCLEAR RIBONUCLEOPROTEIN B"/>
    <property type="match status" value="1"/>
</dbReference>
<evidence type="ECO:0000256" key="3">
    <source>
        <dbReference type="SAM" id="MobiDB-lite"/>
    </source>
</evidence>
<dbReference type="InterPro" id="IPR012677">
    <property type="entry name" value="Nucleotide-bd_a/b_plait_sf"/>
</dbReference>
<name>A0AAV8C102_9POAL</name>
<evidence type="ECO:0000313" key="6">
    <source>
        <dbReference type="Proteomes" id="UP001140206"/>
    </source>
</evidence>
<dbReference type="InterPro" id="IPR035979">
    <property type="entry name" value="RBD_domain_sf"/>
</dbReference>
<dbReference type="Proteomes" id="UP001140206">
    <property type="component" value="Chromosome 5"/>
</dbReference>
<evidence type="ECO:0000256" key="2">
    <source>
        <dbReference type="PROSITE-ProRule" id="PRU00176"/>
    </source>
</evidence>
<keyword evidence="6" id="KW-1185">Reference proteome</keyword>
<organism evidence="5 6">
    <name type="scientific">Rhynchospora pubera</name>
    <dbReference type="NCBI Taxonomy" id="906938"/>
    <lineage>
        <taxon>Eukaryota</taxon>
        <taxon>Viridiplantae</taxon>
        <taxon>Streptophyta</taxon>
        <taxon>Embryophyta</taxon>
        <taxon>Tracheophyta</taxon>
        <taxon>Spermatophyta</taxon>
        <taxon>Magnoliopsida</taxon>
        <taxon>Liliopsida</taxon>
        <taxon>Poales</taxon>
        <taxon>Cyperaceae</taxon>
        <taxon>Cyperoideae</taxon>
        <taxon>Rhynchosporeae</taxon>
        <taxon>Rhynchospora</taxon>
    </lineage>
</organism>
<accession>A0AAV8C102</accession>
<dbReference type="SUPFAM" id="SSF54928">
    <property type="entry name" value="RNA-binding domain, RBD"/>
    <property type="match status" value="1"/>
</dbReference>